<keyword evidence="7" id="KW-1185">Reference proteome</keyword>
<name>A0ABW3W6X1_9ACTN</name>
<dbReference type="CDD" id="cd09872">
    <property type="entry name" value="PIN_Sll0205-like"/>
    <property type="match status" value="1"/>
</dbReference>
<dbReference type="InterPro" id="IPR052919">
    <property type="entry name" value="TA_system_RNase"/>
</dbReference>
<reference evidence="7" key="1">
    <citation type="journal article" date="2019" name="Int. J. Syst. Evol. Microbiol.">
        <title>The Global Catalogue of Microorganisms (GCM) 10K type strain sequencing project: providing services to taxonomists for standard genome sequencing and annotation.</title>
        <authorList>
            <consortium name="The Broad Institute Genomics Platform"/>
            <consortium name="The Broad Institute Genome Sequencing Center for Infectious Disease"/>
            <person name="Wu L."/>
            <person name="Ma J."/>
        </authorList>
    </citation>
    <scope>NUCLEOTIDE SEQUENCE [LARGE SCALE GENOMIC DNA]</scope>
    <source>
        <strain evidence="7">CCUG 52478</strain>
    </source>
</reference>
<proteinExistence type="predicted"/>
<evidence type="ECO:0000259" key="5">
    <source>
        <dbReference type="Pfam" id="PF01850"/>
    </source>
</evidence>
<dbReference type="PANTHER" id="PTHR36173">
    <property type="entry name" value="RIBONUCLEASE VAPC16-RELATED"/>
    <property type="match status" value="1"/>
</dbReference>
<dbReference type="RefSeq" id="WP_367919287.1">
    <property type="nucleotide sequence ID" value="NZ_BAABAC010000021.1"/>
</dbReference>
<feature type="domain" description="PIN" evidence="5">
    <location>
        <begin position="4"/>
        <end position="122"/>
    </location>
</feature>
<evidence type="ECO:0000256" key="3">
    <source>
        <dbReference type="ARBA" id="ARBA00022801"/>
    </source>
</evidence>
<evidence type="ECO:0000313" key="7">
    <source>
        <dbReference type="Proteomes" id="UP001597229"/>
    </source>
</evidence>
<gene>
    <name evidence="6" type="ORF">ACFQ3F_24845</name>
</gene>
<evidence type="ECO:0000256" key="2">
    <source>
        <dbReference type="ARBA" id="ARBA00022723"/>
    </source>
</evidence>
<evidence type="ECO:0000256" key="1">
    <source>
        <dbReference type="ARBA" id="ARBA00022722"/>
    </source>
</evidence>
<dbReference type="Proteomes" id="UP001597229">
    <property type="component" value="Unassembled WGS sequence"/>
</dbReference>
<organism evidence="6 7">
    <name type="scientific">Nocardioides ginsengisoli</name>
    <dbReference type="NCBI Taxonomy" id="363868"/>
    <lineage>
        <taxon>Bacteria</taxon>
        <taxon>Bacillati</taxon>
        <taxon>Actinomycetota</taxon>
        <taxon>Actinomycetes</taxon>
        <taxon>Propionibacteriales</taxon>
        <taxon>Nocardioidaceae</taxon>
        <taxon>Nocardioides</taxon>
    </lineage>
</organism>
<keyword evidence="2" id="KW-0479">Metal-binding</keyword>
<dbReference type="Pfam" id="PF01850">
    <property type="entry name" value="PIN"/>
    <property type="match status" value="1"/>
</dbReference>
<dbReference type="InterPro" id="IPR029060">
    <property type="entry name" value="PIN-like_dom_sf"/>
</dbReference>
<dbReference type="InterPro" id="IPR002716">
    <property type="entry name" value="PIN_dom"/>
</dbReference>
<comment type="caution">
    <text evidence="6">The sequence shown here is derived from an EMBL/GenBank/DDBJ whole genome shotgun (WGS) entry which is preliminary data.</text>
</comment>
<keyword evidence="1" id="KW-0540">Nuclease</keyword>
<sequence>MTLLLDTRAFYWCLRRGVDVPAHVRLALEAAPRRYVSDASAYEVSLKVRLGKFPGARPLCERWSDALAALPAIALPVATPHALAAGAMEWDHKDPFDRLLAAQAITEGLTLVTADRAFASAPGVDILRW</sequence>
<keyword evidence="3" id="KW-0378">Hydrolase</keyword>
<protein>
    <submittedName>
        <fullName evidence="6">Type II toxin-antitoxin system VapC family toxin</fullName>
    </submittedName>
</protein>
<accession>A0ABW3W6X1</accession>
<dbReference type="EMBL" id="JBHTLX010000032">
    <property type="protein sequence ID" value="MFD1251043.1"/>
    <property type="molecule type" value="Genomic_DNA"/>
</dbReference>
<dbReference type="Gene3D" id="3.40.50.1010">
    <property type="entry name" value="5'-nuclease"/>
    <property type="match status" value="1"/>
</dbReference>
<dbReference type="SUPFAM" id="SSF88723">
    <property type="entry name" value="PIN domain-like"/>
    <property type="match status" value="1"/>
</dbReference>
<dbReference type="PANTHER" id="PTHR36173:SF2">
    <property type="entry name" value="RIBONUCLEASE VAPC16"/>
    <property type="match status" value="1"/>
</dbReference>
<dbReference type="InterPro" id="IPR041705">
    <property type="entry name" value="PIN_Sll0205"/>
</dbReference>
<evidence type="ECO:0000313" key="6">
    <source>
        <dbReference type="EMBL" id="MFD1251043.1"/>
    </source>
</evidence>
<keyword evidence="4" id="KW-0460">Magnesium</keyword>
<evidence type="ECO:0000256" key="4">
    <source>
        <dbReference type="ARBA" id="ARBA00022842"/>
    </source>
</evidence>